<evidence type="ECO:0000313" key="2">
    <source>
        <dbReference type="Proteomes" id="UP000275267"/>
    </source>
</evidence>
<dbReference type="EMBL" id="PQIB02000005">
    <property type="protein sequence ID" value="RLN15846.1"/>
    <property type="molecule type" value="Genomic_DNA"/>
</dbReference>
<dbReference type="Proteomes" id="UP000275267">
    <property type="component" value="Unassembled WGS sequence"/>
</dbReference>
<dbReference type="PANTHER" id="PTHR45763:SF54">
    <property type="entry name" value="HYDROLASE, ALPHA_BETA FOLD FAMILY PROTEIN, EXPRESSED"/>
    <property type="match status" value="1"/>
</dbReference>
<keyword evidence="2" id="KW-1185">Reference proteome</keyword>
<gene>
    <name evidence="1" type="ORF">C2845_PM02G39760</name>
</gene>
<reference evidence="2" key="1">
    <citation type="journal article" date="2019" name="Nat. Commun.">
        <title>The genome of broomcorn millet.</title>
        <authorList>
            <person name="Zou C."/>
            <person name="Miki D."/>
            <person name="Li D."/>
            <person name="Tang Q."/>
            <person name="Xiao L."/>
            <person name="Rajput S."/>
            <person name="Deng P."/>
            <person name="Jia W."/>
            <person name="Huang R."/>
            <person name="Zhang M."/>
            <person name="Sun Y."/>
            <person name="Hu J."/>
            <person name="Fu X."/>
            <person name="Schnable P.S."/>
            <person name="Li F."/>
            <person name="Zhang H."/>
            <person name="Feng B."/>
            <person name="Zhu X."/>
            <person name="Liu R."/>
            <person name="Schnable J.C."/>
            <person name="Zhu J.-K."/>
            <person name="Zhang H."/>
        </authorList>
    </citation>
    <scope>NUCLEOTIDE SEQUENCE [LARGE SCALE GENOMIC DNA]</scope>
</reference>
<dbReference type="STRING" id="4540.A0A3L6S747"/>
<comment type="caution">
    <text evidence="1">The sequence shown here is derived from an EMBL/GenBank/DDBJ whole genome shotgun (WGS) entry which is preliminary data.</text>
</comment>
<proteinExistence type="predicted"/>
<organism evidence="1 2">
    <name type="scientific">Panicum miliaceum</name>
    <name type="common">Proso millet</name>
    <name type="synonym">Broomcorn millet</name>
    <dbReference type="NCBI Taxonomy" id="4540"/>
    <lineage>
        <taxon>Eukaryota</taxon>
        <taxon>Viridiplantae</taxon>
        <taxon>Streptophyta</taxon>
        <taxon>Embryophyta</taxon>
        <taxon>Tracheophyta</taxon>
        <taxon>Spermatophyta</taxon>
        <taxon>Magnoliopsida</taxon>
        <taxon>Liliopsida</taxon>
        <taxon>Poales</taxon>
        <taxon>Poaceae</taxon>
        <taxon>PACMAD clade</taxon>
        <taxon>Panicoideae</taxon>
        <taxon>Panicodae</taxon>
        <taxon>Paniceae</taxon>
        <taxon>Panicinae</taxon>
        <taxon>Panicum</taxon>
        <taxon>Panicum sect. Panicum</taxon>
    </lineage>
</organism>
<name>A0A3L6S747_PANMI</name>
<evidence type="ECO:0000313" key="1">
    <source>
        <dbReference type="EMBL" id="RLN15846.1"/>
    </source>
</evidence>
<dbReference type="PANTHER" id="PTHR45763">
    <property type="entry name" value="HYDROLASE, ALPHA/BETA FOLD FAMILY PROTEIN, EXPRESSED-RELATED"/>
    <property type="match status" value="1"/>
</dbReference>
<sequence length="131" mass="13629">MELLAKAPVLGCAGKRQPGLPMGSVVGALGRWIRPAVPPPRACGTPGGPPVTAPRVRLRDGRHLAYAESGARKEDARFKVVISHGFTGSRLDTVRAAPVAVSFSGTSFSIGGDAISSSSQLLTTHFQHIGF</sequence>
<protein>
    <submittedName>
        <fullName evidence="1">Uncharacterized protein</fullName>
    </submittedName>
</protein>
<dbReference type="AlphaFoldDB" id="A0A3L6S747"/>
<dbReference type="OrthoDB" id="294702at2759"/>
<accession>A0A3L6S747</accession>